<gene>
    <name evidence="3" type="primary">sufD</name>
    <name evidence="3" type="ORF">EG850_05240</name>
</gene>
<accession>A0A3P3W311</accession>
<feature type="domain" description="SUF system FeS cluster assembly SufBD core" evidence="2">
    <location>
        <begin position="133"/>
        <end position="358"/>
    </location>
</feature>
<dbReference type="SUPFAM" id="SSF101960">
    <property type="entry name" value="Stabilizer of iron transporter SufD"/>
    <property type="match status" value="1"/>
</dbReference>
<dbReference type="PANTHER" id="PTHR43575">
    <property type="entry name" value="PROTEIN ABCI7, CHLOROPLASTIC"/>
    <property type="match status" value="1"/>
</dbReference>
<name>A0A3P3W311_9MICO</name>
<dbReference type="GO" id="GO:0016226">
    <property type="term" value="P:iron-sulfur cluster assembly"/>
    <property type="evidence" value="ECO:0007669"/>
    <property type="project" value="InterPro"/>
</dbReference>
<dbReference type="EMBL" id="RQVS01000005">
    <property type="protein sequence ID" value="RRJ87223.1"/>
    <property type="molecule type" value="Genomic_DNA"/>
</dbReference>
<dbReference type="InterPro" id="IPR055346">
    <property type="entry name" value="Fe-S_cluster_assembly_SufBD"/>
</dbReference>
<keyword evidence="4" id="KW-1185">Reference proteome</keyword>
<dbReference type="AlphaFoldDB" id="A0A3P3W311"/>
<sequence length="406" mass="44051">MTTTTPTIVPNNATKFVPVQTRSERLASFEPTDFEVPTAATPGWRYSPIAKLKELFRNEPGDGSVSYDVDAPEGILVSTLGAGVAPRGTGFVPEDLPAAIASKHVTEALYVKVPREVERDEPVRVKIQGSSADQRDLGHLVLHAESHSRATIILEYSGSATYAENVEIIVDDEADLKVIAFHEWEDDTIHAGNHQAIVGRDGKLDHSLITFGGEVVRVNPTLHLNGNGADGEARGLYYADAGQFFEHQVFVDHAGERTHTDVNYKGALQGAGARTVWIGDVLIRQGAVGTDSYEQNRNLVLSDGARADSVPNLEIECGDIEGAGHASATGRFDEEQLFYLMARGIDELAARRLVVHGFLNEIVQRLGDAELIERVEATLERELAIADEAIAAIAAREAEEAQEERA</sequence>
<evidence type="ECO:0000256" key="1">
    <source>
        <dbReference type="ARBA" id="ARBA00043967"/>
    </source>
</evidence>
<organism evidence="3 4">
    <name type="scientific">Gulosibacter macacae</name>
    <dbReference type="NCBI Taxonomy" id="2488791"/>
    <lineage>
        <taxon>Bacteria</taxon>
        <taxon>Bacillati</taxon>
        <taxon>Actinomycetota</taxon>
        <taxon>Actinomycetes</taxon>
        <taxon>Micrococcales</taxon>
        <taxon>Microbacteriaceae</taxon>
        <taxon>Gulosibacter</taxon>
    </lineage>
</organism>
<evidence type="ECO:0000313" key="3">
    <source>
        <dbReference type="EMBL" id="RRJ87223.1"/>
    </source>
</evidence>
<dbReference type="OrthoDB" id="9803529at2"/>
<dbReference type="Pfam" id="PF01458">
    <property type="entry name" value="SUFBD_core"/>
    <property type="match status" value="1"/>
</dbReference>
<dbReference type="NCBIfam" id="TIGR01981">
    <property type="entry name" value="sufD"/>
    <property type="match status" value="1"/>
</dbReference>
<proteinExistence type="inferred from homology"/>
<dbReference type="InterPro" id="IPR000825">
    <property type="entry name" value="SUF_FeS_clus_asmbl_SufBD_core"/>
</dbReference>
<comment type="caution">
    <text evidence="3">The sequence shown here is derived from an EMBL/GenBank/DDBJ whole genome shotgun (WGS) entry which is preliminary data.</text>
</comment>
<dbReference type="InterPro" id="IPR011542">
    <property type="entry name" value="SUF_FeS_clus_asmbl_SufD"/>
</dbReference>
<evidence type="ECO:0000259" key="2">
    <source>
        <dbReference type="Pfam" id="PF01458"/>
    </source>
</evidence>
<dbReference type="InterPro" id="IPR037284">
    <property type="entry name" value="SUF_FeS_clus_asmbl_SufBD_sf"/>
</dbReference>
<dbReference type="RefSeq" id="WP_124971011.1">
    <property type="nucleotide sequence ID" value="NZ_RQVS01000005.1"/>
</dbReference>
<protein>
    <submittedName>
        <fullName evidence="3">Fe-S cluster assembly protein SufD</fullName>
    </submittedName>
</protein>
<evidence type="ECO:0000313" key="4">
    <source>
        <dbReference type="Proteomes" id="UP000274391"/>
    </source>
</evidence>
<reference evidence="3 4" key="1">
    <citation type="submission" date="2018-11" db="EMBL/GenBank/DDBJ databases">
        <title>YIM 102482-1 draft genome.</title>
        <authorList>
            <person name="Li G."/>
            <person name="Jiang Y."/>
        </authorList>
    </citation>
    <scope>NUCLEOTIDE SEQUENCE [LARGE SCALE GENOMIC DNA]</scope>
    <source>
        <strain evidence="3 4">YIM 102482-1</strain>
    </source>
</reference>
<dbReference type="Proteomes" id="UP000274391">
    <property type="component" value="Unassembled WGS sequence"/>
</dbReference>
<comment type="similarity">
    <text evidence="1">Belongs to the iron-sulfur cluster assembly SufBD family.</text>
</comment>
<dbReference type="PANTHER" id="PTHR43575:SF1">
    <property type="entry name" value="PROTEIN ABCI7, CHLOROPLASTIC"/>
    <property type="match status" value="1"/>
</dbReference>